<dbReference type="AlphaFoldDB" id="A0A2H9TM04"/>
<dbReference type="EMBL" id="MTSL01000107">
    <property type="protein sequence ID" value="PJF18680.1"/>
    <property type="molecule type" value="Genomic_DNA"/>
</dbReference>
<organism evidence="2 3">
    <name type="scientific">Paramicrosporidium saccamoebae</name>
    <dbReference type="NCBI Taxonomy" id="1246581"/>
    <lineage>
        <taxon>Eukaryota</taxon>
        <taxon>Fungi</taxon>
        <taxon>Fungi incertae sedis</taxon>
        <taxon>Cryptomycota</taxon>
        <taxon>Cryptomycota incertae sedis</taxon>
        <taxon>Paramicrosporidium</taxon>
    </lineage>
</organism>
<name>A0A2H9TM04_9FUNG</name>
<evidence type="ECO:0000313" key="3">
    <source>
        <dbReference type="Proteomes" id="UP000240830"/>
    </source>
</evidence>
<feature type="coiled-coil region" evidence="1">
    <location>
        <begin position="282"/>
        <end position="309"/>
    </location>
</feature>
<dbReference type="Proteomes" id="UP000240830">
    <property type="component" value="Unassembled WGS sequence"/>
</dbReference>
<feature type="coiled-coil region" evidence="1">
    <location>
        <begin position="200"/>
        <end position="234"/>
    </location>
</feature>
<accession>A0A2H9TM04</accession>
<comment type="caution">
    <text evidence="2">The sequence shown here is derived from an EMBL/GenBank/DDBJ whole genome shotgun (WGS) entry which is preliminary data.</text>
</comment>
<reference evidence="2 3" key="1">
    <citation type="submission" date="2016-10" db="EMBL/GenBank/DDBJ databases">
        <title>The genome of Paramicrosporidium saccamoebae is the missing link in understanding Cryptomycota and Microsporidia evolution.</title>
        <authorList>
            <person name="Quandt C.A."/>
            <person name="Beaudet D."/>
            <person name="Corsaro D."/>
            <person name="Michel R."/>
            <person name="Corradi N."/>
            <person name="James T."/>
        </authorList>
    </citation>
    <scope>NUCLEOTIDE SEQUENCE [LARGE SCALE GENOMIC DNA]</scope>
    <source>
        <strain evidence="2 3">KSL3</strain>
    </source>
</reference>
<protein>
    <submittedName>
        <fullName evidence="2">Uncharacterized protein</fullName>
    </submittedName>
</protein>
<sequence>MRRPSYEQIVEHVFAKSQTRTIHWRSILTTLERDVQGPLRLPTNWKAFTTKALTRMVERNVIMRVNGSKSSYRWNRKTSAEQLMLDHTEAITPPTTPTRNYRKVHLHGEPETLPPLLSSIGDALEFEDLEAYLRRLMGSAHEKEVDAEALELTEFLLESLKTEEAIGFGETVTVSKQSEDHFEEHYEASGAGEKDFEEIIMDSDTRAAKLQDIIQQLEAKVNDGTRSIKKLEEQICSKKRDFTERRLSFQEAHDDNFEYYGEAIPEEAPFRQNGSLARQQRLLEQKNRKSQLEEQIRLQREAASNLQDLFDQCAEVLQI</sequence>
<gene>
    <name evidence="2" type="ORF">PSACC_01502</name>
</gene>
<keyword evidence="3" id="KW-1185">Reference proteome</keyword>
<proteinExistence type="predicted"/>
<keyword evidence="1" id="KW-0175">Coiled coil</keyword>
<evidence type="ECO:0000313" key="2">
    <source>
        <dbReference type="EMBL" id="PJF18680.1"/>
    </source>
</evidence>
<evidence type="ECO:0000256" key="1">
    <source>
        <dbReference type="SAM" id="Coils"/>
    </source>
</evidence>